<evidence type="ECO:0000313" key="5">
    <source>
        <dbReference type="EMBL" id="MBV7391389.1"/>
    </source>
</evidence>
<reference evidence="5 6" key="1">
    <citation type="submission" date="2021-06" db="EMBL/GenBank/DDBJ databases">
        <title>Enterococcus alishanensis sp. nov., a novel lactic acid bacterium isolated from fresh coffee beans.</title>
        <authorList>
            <person name="Chen Y.-S."/>
        </authorList>
    </citation>
    <scope>NUCLEOTIDE SEQUENCE [LARGE SCALE GENOMIC DNA]</scope>
    <source>
        <strain evidence="5 6">ALS3</strain>
    </source>
</reference>
<dbReference type="PANTHER" id="PTHR47683">
    <property type="entry name" value="PSEUDOURIDINE SYNTHASE FAMILY PROTEIN-RELATED"/>
    <property type="match status" value="1"/>
</dbReference>
<evidence type="ECO:0000256" key="3">
    <source>
        <dbReference type="RuleBase" id="RU003887"/>
    </source>
</evidence>
<dbReference type="InterPro" id="IPR000748">
    <property type="entry name" value="PsdUridine_synth_RsuA/RluB/E/F"/>
</dbReference>
<dbReference type="Proteomes" id="UP000774130">
    <property type="component" value="Unassembled WGS sequence"/>
</dbReference>
<evidence type="ECO:0000256" key="2">
    <source>
        <dbReference type="PROSITE-ProRule" id="PRU00182"/>
    </source>
</evidence>
<comment type="similarity">
    <text evidence="3">Belongs to the pseudouridine synthase RsuA family.</text>
</comment>
<evidence type="ECO:0000313" key="6">
    <source>
        <dbReference type="Proteomes" id="UP000774130"/>
    </source>
</evidence>
<accession>A0ABS6TEY5</accession>
<name>A0ABS6TEY5_9ENTE</name>
<dbReference type="InterPro" id="IPR018496">
    <property type="entry name" value="PsdUridine_synth_RsuA/RluB_CS"/>
</dbReference>
<keyword evidence="6" id="KW-1185">Reference proteome</keyword>
<dbReference type="EMBL" id="JAHUZB010000004">
    <property type="protein sequence ID" value="MBV7391389.1"/>
    <property type="molecule type" value="Genomic_DNA"/>
</dbReference>
<gene>
    <name evidence="5" type="ORF">KUA55_11920</name>
</gene>
<dbReference type="PANTHER" id="PTHR47683:SF4">
    <property type="entry name" value="PSEUDOURIDINE SYNTHASE"/>
    <property type="match status" value="1"/>
</dbReference>
<dbReference type="PROSITE" id="PS50889">
    <property type="entry name" value="S4"/>
    <property type="match status" value="1"/>
</dbReference>
<proteinExistence type="inferred from homology"/>
<dbReference type="PROSITE" id="PS01149">
    <property type="entry name" value="PSI_RSU"/>
    <property type="match status" value="1"/>
</dbReference>
<dbReference type="Pfam" id="PF00849">
    <property type="entry name" value="PseudoU_synth_2"/>
    <property type="match status" value="1"/>
</dbReference>
<dbReference type="CDD" id="cd02553">
    <property type="entry name" value="PseudoU_synth_RsuA"/>
    <property type="match status" value="1"/>
</dbReference>
<organism evidence="5 6">
    <name type="scientific">Enterococcus alishanensis</name>
    <dbReference type="NCBI Taxonomy" id="1303817"/>
    <lineage>
        <taxon>Bacteria</taxon>
        <taxon>Bacillati</taxon>
        <taxon>Bacillota</taxon>
        <taxon>Bacilli</taxon>
        <taxon>Lactobacillales</taxon>
        <taxon>Enterococcaceae</taxon>
        <taxon>Enterococcus</taxon>
    </lineage>
</organism>
<comment type="caution">
    <text evidence="5">The sequence shown here is derived from an EMBL/GenBank/DDBJ whole genome shotgun (WGS) entry which is preliminary data.</text>
</comment>
<feature type="domain" description="Pseudouridine synthase RsuA/RluA-like" evidence="4">
    <location>
        <begin position="61"/>
        <end position="194"/>
    </location>
</feature>
<dbReference type="RefSeq" id="WP_218326554.1">
    <property type="nucleotide sequence ID" value="NZ_JAHUZB010000004.1"/>
</dbReference>
<keyword evidence="2" id="KW-0694">RNA-binding</keyword>
<keyword evidence="1 3" id="KW-0413">Isomerase</keyword>
<evidence type="ECO:0000256" key="1">
    <source>
        <dbReference type="ARBA" id="ARBA00023235"/>
    </source>
</evidence>
<dbReference type="NCBIfam" id="TIGR00093">
    <property type="entry name" value="pseudouridine synthase"/>
    <property type="match status" value="1"/>
</dbReference>
<dbReference type="EC" id="5.4.99.-" evidence="3"/>
<sequence length="238" mass="26852">MRLDKVIEEQLQTTRKAMKRLFLMHKVIVDGQIERNPARNVDSQLHEIIVDGERLVTQQVYYLLNKPFGVVTAKKDGQFQTVTELVAPIDFRAELYPVGRLDRDTTGLLLLTDNGQLGYDLLQPGLKVSKTYQAEINERVTEADIAAFAEGIIFDGGIVCQPAKLKILATTEKSSKVELTIQEGKFHQVKKMFLARGKKVTALKRVAMGPLVLPADLAPGDYRKLTVQELQQLKIYFR</sequence>
<dbReference type="InterPro" id="IPR050343">
    <property type="entry name" value="RsuA_PseudoU_synthase"/>
</dbReference>
<dbReference type="InterPro" id="IPR006145">
    <property type="entry name" value="PsdUridine_synth_RsuA/RluA"/>
</dbReference>
<evidence type="ECO:0000259" key="4">
    <source>
        <dbReference type="Pfam" id="PF00849"/>
    </source>
</evidence>
<protein>
    <recommendedName>
        <fullName evidence="3">Pseudouridine synthase</fullName>
        <ecNumber evidence="3">5.4.99.-</ecNumber>
    </recommendedName>
</protein>